<evidence type="ECO:0000259" key="8">
    <source>
        <dbReference type="Pfam" id="PF13567"/>
    </source>
</evidence>
<feature type="transmembrane region" description="Helical" evidence="6">
    <location>
        <begin position="491"/>
        <end position="508"/>
    </location>
</feature>
<dbReference type="PANTHER" id="PTHR30619:SF1">
    <property type="entry name" value="RECOMBINATION PROTEIN 2"/>
    <property type="match status" value="1"/>
</dbReference>
<evidence type="ECO:0000313" key="10">
    <source>
        <dbReference type="Proteomes" id="UP001200557"/>
    </source>
</evidence>
<comment type="subcellular location">
    <subcellularLocation>
        <location evidence="1">Cell membrane</location>
        <topology evidence="1">Multi-pass membrane protein</topology>
    </subcellularLocation>
</comment>
<keyword evidence="2" id="KW-1003">Cell membrane</keyword>
<proteinExistence type="predicted"/>
<accession>A0ABS9D3C4</accession>
<evidence type="ECO:0000256" key="6">
    <source>
        <dbReference type="SAM" id="Phobius"/>
    </source>
</evidence>
<evidence type="ECO:0000256" key="1">
    <source>
        <dbReference type="ARBA" id="ARBA00004651"/>
    </source>
</evidence>
<feature type="transmembrane region" description="Helical" evidence="6">
    <location>
        <begin position="15"/>
        <end position="33"/>
    </location>
</feature>
<evidence type="ECO:0000256" key="5">
    <source>
        <dbReference type="ARBA" id="ARBA00023136"/>
    </source>
</evidence>
<name>A0ABS9D3C4_9RHOB</name>
<keyword evidence="10" id="KW-1185">Reference proteome</keyword>
<feature type="transmembrane region" description="Helical" evidence="6">
    <location>
        <begin position="425"/>
        <end position="452"/>
    </location>
</feature>
<feature type="transmembrane region" description="Helical" evidence="6">
    <location>
        <begin position="365"/>
        <end position="385"/>
    </location>
</feature>
<feature type="transmembrane region" description="Helical" evidence="6">
    <location>
        <begin position="515"/>
        <end position="531"/>
    </location>
</feature>
<dbReference type="Pfam" id="PF13567">
    <property type="entry name" value="DUF4131"/>
    <property type="match status" value="1"/>
</dbReference>
<reference evidence="9 10" key="1">
    <citation type="submission" date="2022-01" db="EMBL/GenBank/DDBJ databases">
        <title>Octadecabacter sp. nov., isolated from a marine alga.</title>
        <authorList>
            <person name="Jin M.S."/>
            <person name="Kim H.M."/>
            <person name="Han D.M."/>
            <person name="Jung J.J."/>
            <person name="Jeon C.O."/>
        </authorList>
    </citation>
    <scope>NUCLEOTIDE SEQUENCE [LARGE SCALE GENOMIC DNA]</scope>
    <source>
        <strain evidence="9 10">G9-8</strain>
    </source>
</reference>
<feature type="domain" description="ComEC/Rec2-related protein" evidence="7">
    <location>
        <begin position="236"/>
        <end position="510"/>
    </location>
</feature>
<dbReference type="InterPro" id="IPR052159">
    <property type="entry name" value="Competence_DNA_uptake"/>
</dbReference>
<feature type="transmembrane region" description="Helical" evidence="6">
    <location>
        <begin position="40"/>
        <end position="59"/>
    </location>
</feature>
<feature type="domain" description="DUF4131" evidence="8">
    <location>
        <begin position="41"/>
        <end position="193"/>
    </location>
</feature>
<sequence length="696" mass="73454">MQGLWAQVTAQRGHLFGWAPVLLAVGISIYFALDQEPNLDLCAVLLCVGLLGIGAQRWLPDVIRIWIVAISLVLVGFGLAGVRANMVAEPVLGFRYYGPIEGRIIEIDRSQSDAVRLTLDRVVLARMEGQRTPATVRVSLHGDQGYITPEPGQVVLMTGHLSPPSGPVEPGGFDFQRMAWFEGLGAVGYTRNPVVLGAVAADGAAGLWVYRQRVAISSGVQSRLPGESGAFAAAIMTGDRSAMGRDSLDALRASNLAHLLAISGMHMGILAAFVFAAFRYGLALWPYAALRWPVKKIAAIGALCVAAGYLALSGGSISTERAFVMVAVMLVAVLFDRRALTLRAVAIAALIVLTLRPEALFGPGFQMSFAATTALVAVFGAMRGADVAWVPRWLRPVGAVFMSSLVAGLATAPFAAFHFNQVSQFGLIANLLSVPLMGTLVMPAAVLAAVLAPLGAQMLGLWAMDLGLRWILAVAHFVADMDGALRHVVTPGPEVLGLIALGGVFAVVWRGGVRWVGLVPLIAGFALWQVADRPAVLVADSGSLIGLLTETGRDVSKERGESFAAGTWLENDGAPVPQDVAYHRAGLVENGRVVWAEAGGAVIANVRGATALAGFAGCGGADIVITNQEMRALSGCDVYDINRLRTTGALAGRIEDGTLIFESVRDRTGDRLWNTEAVRRREGAFATLIANATTIQ</sequence>
<evidence type="ECO:0000313" key="9">
    <source>
        <dbReference type="EMBL" id="MCF2872808.1"/>
    </source>
</evidence>
<evidence type="ECO:0000256" key="3">
    <source>
        <dbReference type="ARBA" id="ARBA00022692"/>
    </source>
</evidence>
<feature type="transmembrane region" description="Helical" evidence="6">
    <location>
        <begin position="259"/>
        <end position="282"/>
    </location>
</feature>
<dbReference type="EMBL" id="JAKGAQ010000005">
    <property type="protein sequence ID" value="MCF2872808.1"/>
    <property type="molecule type" value="Genomic_DNA"/>
</dbReference>
<keyword evidence="4 6" id="KW-1133">Transmembrane helix</keyword>
<evidence type="ECO:0000256" key="4">
    <source>
        <dbReference type="ARBA" id="ARBA00022989"/>
    </source>
</evidence>
<protein>
    <submittedName>
        <fullName evidence="9">Competence protein ComEC family protein</fullName>
    </submittedName>
</protein>
<evidence type="ECO:0000259" key="7">
    <source>
        <dbReference type="Pfam" id="PF03772"/>
    </source>
</evidence>
<dbReference type="InterPro" id="IPR025405">
    <property type="entry name" value="DUF4131"/>
</dbReference>
<keyword evidence="3 6" id="KW-0812">Transmembrane</keyword>
<dbReference type="PANTHER" id="PTHR30619">
    <property type="entry name" value="DNA INTERNALIZATION/COMPETENCE PROTEIN COMEC/REC2"/>
    <property type="match status" value="1"/>
</dbReference>
<feature type="transmembrane region" description="Helical" evidence="6">
    <location>
        <begin position="294"/>
        <end position="312"/>
    </location>
</feature>
<dbReference type="InterPro" id="IPR004477">
    <property type="entry name" value="ComEC_N"/>
</dbReference>
<gene>
    <name evidence="9" type="ORF">L0664_17200</name>
</gene>
<evidence type="ECO:0000256" key="2">
    <source>
        <dbReference type="ARBA" id="ARBA00022475"/>
    </source>
</evidence>
<dbReference type="Proteomes" id="UP001200557">
    <property type="component" value="Unassembled WGS sequence"/>
</dbReference>
<keyword evidence="5 6" id="KW-0472">Membrane</keyword>
<dbReference type="RefSeq" id="WP_235227132.1">
    <property type="nucleotide sequence ID" value="NZ_JAKGAQ010000005.1"/>
</dbReference>
<organism evidence="9 10">
    <name type="scientific">Octadecabacter dasysiphoniae</name>
    <dbReference type="NCBI Taxonomy" id="2909341"/>
    <lineage>
        <taxon>Bacteria</taxon>
        <taxon>Pseudomonadati</taxon>
        <taxon>Pseudomonadota</taxon>
        <taxon>Alphaproteobacteria</taxon>
        <taxon>Rhodobacterales</taxon>
        <taxon>Roseobacteraceae</taxon>
        <taxon>Octadecabacter</taxon>
    </lineage>
</organism>
<dbReference type="Pfam" id="PF03772">
    <property type="entry name" value="Competence"/>
    <property type="match status" value="1"/>
</dbReference>
<dbReference type="NCBIfam" id="TIGR00360">
    <property type="entry name" value="ComEC_N-term"/>
    <property type="match status" value="1"/>
</dbReference>
<feature type="transmembrane region" description="Helical" evidence="6">
    <location>
        <begin position="397"/>
        <end position="419"/>
    </location>
</feature>
<feature type="transmembrane region" description="Helical" evidence="6">
    <location>
        <begin position="65"/>
        <end position="82"/>
    </location>
</feature>
<comment type="caution">
    <text evidence="9">The sequence shown here is derived from an EMBL/GenBank/DDBJ whole genome shotgun (WGS) entry which is preliminary data.</text>
</comment>